<name>A0A5N5EVB4_9ACTN</name>
<dbReference type="RefSeq" id="WP_151509839.1">
    <property type="nucleotide sequence ID" value="NZ_JBMVAW010000009.1"/>
</dbReference>
<dbReference type="Pfam" id="PF12028">
    <property type="entry name" value="DUF3515"/>
    <property type="match status" value="1"/>
</dbReference>
<protein>
    <submittedName>
        <fullName evidence="2">DUF3515 family protein</fullName>
    </submittedName>
</protein>
<organism evidence="2 3">
    <name type="scientific">Streptomyces arboris</name>
    <dbReference type="NCBI Taxonomy" id="2600619"/>
    <lineage>
        <taxon>Bacteria</taxon>
        <taxon>Bacillati</taxon>
        <taxon>Actinomycetota</taxon>
        <taxon>Actinomycetes</taxon>
        <taxon>Kitasatosporales</taxon>
        <taxon>Streptomycetaceae</taxon>
        <taxon>Streptomyces</taxon>
    </lineage>
</organism>
<feature type="chain" id="PRO_5039657517" evidence="1">
    <location>
        <begin position="27"/>
        <end position="157"/>
    </location>
</feature>
<dbReference type="InterPro" id="IPR021903">
    <property type="entry name" value="DUF3515"/>
</dbReference>
<evidence type="ECO:0000256" key="1">
    <source>
        <dbReference type="SAM" id="SignalP"/>
    </source>
</evidence>
<accession>A0A5N5EVB4</accession>
<gene>
    <name evidence="2" type="ORF">F5983_09075</name>
</gene>
<evidence type="ECO:0000313" key="2">
    <source>
        <dbReference type="EMBL" id="KAB2592702.1"/>
    </source>
</evidence>
<comment type="caution">
    <text evidence="2">The sequence shown here is derived from an EMBL/GenBank/DDBJ whole genome shotgun (WGS) entry which is preliminary data.</text>
</comment>
<dbReference type="PROSITE" id="PS51257">
    <property type="entry name" value="PROKAR_LIPOPROTEIN"/>
    <property type="match status" value="1"/>
</dbReference>
<dbReference type="Proteomes" id="UP000326907">
    <property type="component" value="Unassembled WGS sequence"/>
</dbReference>
<keyword evidence="1" id="KW-0732">Signal</keyword>
<evidence type="ECO:0000313" key="3">
    <source>
        <dbReference type="Proteomes" id="UP000326907"/>
    </source>
</evidence>
<sequence length="157" mass="15853">MTRTIHGPLRLAAALTACTALLTACGGGGYNLSTPPFAGSPACDTLTGELPAQLGGYDLERSDVTGAAAWGDGDVIVYCGMPEPGAGGDCIDEGGVDWVAQPPTDARTAKMFSTQGRDPAVQVRLRNETTDASSVLSALGPAVKGIEAREPCGAAES</sequence>
<dbReference type="AlphaFoldDB" id="A0A5N5EVB4"/>
<feature type="signal peptide" evidence="1">
    <location>
        <begin position="1"/>
        <end position="26"/>
    </location>
</feature>
<keyword evidence="3" id="KW-1185">Reference proteome</keyword>
<proteinExistence type="predicted"/>
<dbReference type="EMBL" id="VYUA01000006">
    <property type="protein sequence ID" value="KAB2592702.1"/>
    <property type="molecule type" value="Genomic_DNA"/>
</dbReference>
<reference evidence="2 3" key="1">
    <citation type="submission" date="2019-09" db="EMBL/GenBank/DDBJ databases">
        <authorList>
            <person name="Liu P."/>
        </authorList>
    </citation>
    <scope>NUCLEOTIDE SEQUENCE [LARGE SCALE GENOMIC DNA]</scope>
    <source>
        <strain evidence="2 3">TRM68085</strain>
    </source>
</reference>